<comment type="caution">
    <text evidence="8">The sequence shown here is derived from an EMBL/GenBank/DDBJ whole genome shotgun (WGS) entry which is preliminary data.</text>
</comment>
<evidence type="ECO:0000256" key="1">
    <source>
        <dbReference type="ARBA" id="ARBA00022714"/>
    </source>
</evidence>
<dbReference type="PANTHER" id="PTHR46491">
    <property type="entry name" value="CDGSH IRON SULFUR DOMAIN PROTEIN HOMOLOG"/>
    <property type="match status" value="1"/>
</dbReference>
<dbReference type="OrthoDB" id="15717at2759"/>
<dbReference type="GO" id="GO:0005739">
    <property type="term" value="C:mitochondrion"/>
    <property type="evidence" value="ECO:0007669"/>
    <property type="project" value="TreeGrafter"/>
</dbReference>
<evidence type="ECO:0000256" key="2">
    <source>
        <dbReference type="ARBA" id="ARBA00022723"/>
    </source>
</evidence>
<protein>
    <submittedName>
        <fullName evidence="8">DgyrCDS6695</fullName>
    </submittedName>
</protein>
<evidence type="ECO:0000256" key="4">
    <source>
        <dbReference type="ARBA" id="ARBA00023014"/>
    </source>
</evidence>
<proteinExistence type="predicted"/>
<feature type="compositionally biased region" description="Basic and acidic residues" evidence="6">
    <location>
        <begin position="42"/>
        <end position="52"/>
    </location>
</feature>
<dbReference type="InterPro" id="IPR052950">
    <property type="entry name" value="CISD"/>
</dbReference>
<evidence type="ECO:0000259" key="7">
    <source>
        <dbReference type="SMART" id="SM00704"/>
    </source>
</evidence>
<dbReference type="GO" id="GO:0051537">
    <property type="term" value="F:2 iron, 2 sulfur cluster binding"/>
    <property type="evidence" value="ECO:0007669"/>
    <property type="project" value="UniProtKB-KW"/>
</dbReference>
<feature type="domain" description="Iron-binding zinc finger CDGSH type" evidence="7">
    <location>
        <begin position="139"/>
        <end position="176"/>
    </location>
</feature>
<dbReference type="GO" id="GO:0046872">
    <property type="term" value="F:metal ion binding"/>
    <property type="evidence" value="ECO:0007669"/>
    <property type="project" value="UniProtKB-KW"/>
</dbReference>
<sequence>MAALARTSVNKVFPLKNYDYYRHAVNIVRLASNKDDSSKYELSTRKFKHKDDPEPDLNLFRRTRPDPAAKFPEKEVFPGEFSLEKPKGKIYDKKPFKIFLEAGKTYSYCTCGWSRSQPFCDGQHRRIDGTSEIKRTQKFRPIRFTVEKSKEYWLCNCKQSNNRPYCDGTHKRQDIQDAIRS</sequence>
<gene>
    <name evidence="8" type="ORF">DGYR_LOCUS6414</name>
</gene>
<dbReference type="SMART" id="SM00704">
    <property type="entry name" value="ZnF_CDGSH"/>
    <property type="match status" value="2"/>
</dbReference>
<name>A0A7I8VTM0_9ANNE</name>
<dbReference type="InterPro" id="IPR042216">
    <property type="entry name" value="MitoNEET_CISD"/>
</dbReference>
<keyword evidence="9" id="KW-1185">Reference proteome</keyword>
<keyword evidence="3" id="KW-0408">Iron</keyword>
<evidence type="ECO:0000313" key="8">
    <source>
        <dbReference type="EMBL" id="CAD5117954.1"/>
    </source>
</evidence>
<dbReference type="InterPro" id="IPR018967">
    <property type="entry name" value="FeS-contain_CDGSH-typ"/>
</dbReference>
<keyword evidence="1" id="KW-0001">2Fe-2S</keyword>
<comment type="cofactor">
    <cofactor evidence="5">
        <name>[2Fe-2S] cluster</name>
        <dbReference type="ChEBI" id="CHEBI:190135"/>
    </cofactor>
</comment>
<reference evidence="8 9" key="1">
    <citation type="submission" date="2020-08" db="EMBL/GenBank/DDBJ databases">
        <authorList>
            <person name="Hejnol A."/>
        </authorList>
    </citation>
    <scope>NUCLEOTIDE SEQUENCE [LARGE SCALE GENOMIC DNA]</scope>
</reference>
<feature type="region of interest" description="Disordered" evidence="6">
    <location>
        <begin position="42"/>
        <end position="64"/>
    </location>
</feature>
<keyword evidence="4" id="KW-0411">Iron-sulfur</keyword>
<dbReference type="Gene3D" id="3.40.5.90">
    <property type="entry name" value="CDGSH iron-sulfur domain, mitoNEET-type"/>
    <property type="match status" value="2"/>
</dbReference>
<evidence type="ECO:0000256" key="6">
    <source>
        <dbReference type="SAM" id="MobiDB-lite"/>
    </source>
</evidence>
<feature type="domain" description="Iron-binding zinc finger CDGSH type" evidence="7">
    <location>
        <begin position="93"/>
        <end position="130"/>
    </location>
</feature>
<evidence type="ECO:0000256" key="5">
    <source>
        <dbReference type="ARBA" id="ARBA00034078"/>
    </source>
</evidence>
<dbReference type="PANTHER" id="PTHR46491:SF3">
    <property type="entry name" value="CDGSH IRON-SULFUR DOMAIN-CONTAINING PROTEIN 3, MITOCHONDRIAL"/>
    <property type="match status" value="1"/>
</dbReference>
<dbReference type="EMBL" id="CAJFCJ010000007">
    <property type="protein sequence ID" value="CAD5117954.1"/>
    <property type="molecule type" value="Genomic_DNA"/>
</dbReference>
<organism evidence="8 9">
    <name type="scientific">Dimorphilus gyrociliatus</name>
    <dbReference type="NCBI Taxonomy" id="2664684"/>
    <lineage>
        <taxon>Eukaryota</taxon>
        <taxon>Metazoa</taxon>
        <taxon>Spiralia</taxon>
        <taxon>Lophotrochozoa</taxon>
        <taxon>Annelida</taxon>
        <taxon>Polychaeta</taxon>
        <taxon>Polychaeta incertae sedis</taxon>
        <taxon>Dinophilidae</taxon>
        <taxon>Dimorphilus</taxon>
    </lineage>
</organism>
<evidence type="ECO:0000256" key="3">
    <source>
        <dbReference type="ARBA" id="ARBA00023004"/>
    </source>
</evidence>
<keyword evidence="2" id="KW-0479">Metal-binding</keyword>
<accession>A0A7I8VTM0</accession>
<evidence type="ECO:0000313" key="9">
    <source>
        <dbReference type="Proteomes" id="UP000549394"/>
    </source>
</evidence>
<dbReference type="Pfam" id="PF09360">
    <property type="entry name" value="zf-CDGSH"/>
    <property type="match status" value="2"/>
</dbReference>
<dbReference type="Proteomes" id="UP000549394">
    <property type="component" value="Unassembled WGS sequence"/>
</dbReference>
<dbReference type="AlphaFoldDB" id="A0A7I8VTM0"/>